<dbReference type="InterPro" id="IPR012341">
    <property type="entry name" value="6hp_glycosidase-like_sf"/>
</dbReference>
<keyword evidence="7" id="KW-0732">Signal</keyword>
<gene>
    <name evidence="10" type="ORF">NC99_11560</name>
</gene>
<reference evidence="11" key="1">
    <citation type="submission" date="2015-07" db="EMBL/GenBank/DDBJ databases">
        <title>Genome sequencing of Sunxiuqinia dokdonensis strain SK.</title>
        <authorList>
            <person name="Ahn S."/>
            <person name="Kim B.-C."/>
        </authorList>
    </citation>
    <scope>NUCLEOTIDE SEQUENCE [LARGE SCALE GENOMIC DNA]</scope>
    <source>
        <strain evidence="11">SK</strain>
    </source>
</reference>
<feature type="domain" description="Cellulase Ig-like" evidence="9">
    <location>
        <begin position="22"/>
        <end position="99"/>
    </location>
</feature>
<dbReference type="InterPro" id="IPR014756">
    <property type="entry name" value="Ig_E-set"/>
</dbReference>
<evidence type="ECO:0000259" key="9">
    <source>
        <dbReference type="Pfam" id="PF02927"/>
    </source>
</evidence>
<dbReference type="SUPFAM" id="SSF48208">
    <property type="entry name" value="Six-hairpin glycosidases"/>
    <property type="match status" value="1"/>
</dbReference>
<dbReference type="InterPro" id="IPR008928">
    <property type="entry name" value="6-hairpin_glycosidase_sf"/>
</dbReference>
<evidence type="ECO:0000256" key="5">
    <source>
        <dbReference type="ARBA" id="ARBA00023326"/>
    </source>
</evidence>
<keyword evidence="11" id="KW-1185">Reference proteome</keyword>
<keyword evidence="7" id="KW-0136">Cellulose degradation</keyword>
<sequence>MKSVFFLLIFLSILSCAPAKKQSASIHINTIGFLPDAAKKASLTGEAGQFFVKEAATNELVFEGTARGPFSQDDVDQDVWIADFSTFTNPGKFYLELPDGARSVEFEIGNDVYKPAFYTSMRAFYLWRCGMAVEGTHNGQHFAHNACHLEDGYEDYLGKADSRRDGTGGWHDAGDYGKYTVNAGITVGMLFMAWEQFQHQLEPIALDLPETAVGFPDFLKELKWETDWLLKMPYPDGSGRVSHKLTRTNFAPFIKAHEDQEKRFFTEWSSAATASFVAVMAQAARYFKPYDEAYAAQCLDAAILSYQILKANPEHKRFEQGDFKTGGYQSADVDDRLWAAAELWKTTGDAEYLHDFEQGATAMDFKIDENWDWSDVSNLGMFAYVLSERGGQNPEIVEKLKQNILAVADQIVEQGDADVYGRPLGGRYYWGCNGTVARQVMNLQTAFRISPDESYRETALDAIGHLFGRNYYNRSYVTGLGANPPLYPHDRNSGSDEVEHPWPGYLVGGGHSATGWKDEQEDFATNEIAINWQAALVYALAGFVEN</sequence>
<feature type="signal peptide" evidence="7">
    <location>
        <begin position="1"/>
        <end position="17"/>
    </location>
</feature>
<keyword evidence="3 6" id="KW-0119">Carbohydrate metabolism</keyword>
<proteinExistence type="inferred from homology"/>
<keyword evidence="2 6" id="KW-0378">Hydrolase</keyword>
<dbReference type="InterPro" id="IPR004197">
    <property type="entry name" value="Cellulase_Ig-like"/>
</dbReference>
<dbReference type="STRING" id="1409788.NC99_11560"/>
<dbReference type="OrthoDB" id="9808897at2"/>
<dbReference type="Pfam" id="PF00759">
    <property type="entry name" value="Glyco_hydro_9"/>
    <property type="match status" value="1"/>
</dbReference>
<evidence type="ECO:0000256" key="7">
    <source>
        <dbReference type="RuleBase" id="RU361166"/>
    </source>
</evidence>
<evidence type="ECO:0000313" key="10">
    <source>
        <dbReference type="EMBL" id="KOH46026.1"/>
    </source>
</evidence>
<evidence type="ECO:0000256" key="3">
    <source>
        <dbReference type="ARBA" id="ARBA00023277"/>
    </source>
</evidence>
<keyword evidence="5 6" id="KW-0624">Polysaccharide degradation</keyword>
<dbReference type="InterPro" id="IPR001701">
    <property type="entry name" value="Glyco_hydro_9"/>
</dbReference>
<dbReference type="Gene3D" id="1.50.10.10">
    <property type="match status" value="1"/>
</dbReference>
<evidence type="ECO:0000256" key="2">
    <source>
        <dbReference type="ARBA" id="ARBA00022801"/>
    </source>
</evidence>
<dbReference type="GO" id="GO:0030245">
    <property type="term" value="P:cellulose catabolic process"/>
    <property type="evidence" value="ECO:0007669"/>
    <property type="project" value="UniProtKB-KW"/>
</dbReference>
<feature type="domain" description="Glycoside hydrolase family 9" evidence="8">
    <location>
        <begin position="113"/>
        <end position="540"/>
    </location>
</feature>
<dbReference type="InterPro" id="IPR013783">
    <property type="entry name" value="Ig-like_fold"/>
</dbReference>
<dbReference type="PROSITE" id="PS51257">
    <property type="entry name" value="PROKAR_LIPOPROTEIN"/>
    <property type="match status" value="1"/>
</dbReference>
<keyword evidence="4 6" id="KW-0326">Glycosidase</keyword>
<dbReference type="PROSITE" id="PS00592">
    <property type="entry name" value="GH9_2"/>
    <property type="match status" value="1"/>
</dbReference>
<comment type="similarity">
    <text evidence="1 6 7">Belongs to the glycosyl hydrolase 9 (cellulase E) family.</text>
</comment>
<accession>A0A0L8VC42</accession>
<evidence type="ECO:0000313" key="11">
    <source>
        <dbReference type="Proteomes" id="UP000036958"/>
    </source>
</evidence>
<feature type="chain" id="PRO_5005394895" description="Endoglucanase" evidence="7">
    <location>
        <begin position="18"/>
        <end position="546"/>
    </location>
</feature>
<comment type="caution">
    <text evidence="10">The sequence shown here is derived from an EMBL/GenBank/DDBJ whole genome shotgun (WGS) entry which is preliminary data.</text>
</comment>
<dbReference type="Gene3D" id="2.60.40.10">
    <property type="entry name" value="Immunoglobulins"/>
    <property type="match status" value="1"/>
</dbReference>
<evidence type="ECO:0000256" key="6">
    <source>
        <dbReference type="PROSITE-ProRule" id="PRU10059"/>
    </source>
</evidence>
<dbReference type="EMBL" id="LGIA01000051">
    <property type="protein sequence ID" value="KOH46026.1"/>
    <property type="molecule type" value="Genomic_DNA"/>
</dbReference>
<dbReference type="InterPro" id="IPR018221">
    <property type="entry name" value="Glyco_hydro_9_His_AS"/>
</dbReference>
<name>A0A0L8VC42_9BACT</name>
<dbReference type="GO" id="GO:0008810">
    <property type="term" value="F:cellulase activity"/>
    <property type="evidence" value="ECO:0007669"/>
    <property type="project" value="UniProtKB-EC"/>
</dbReference>
<dbReference type="PATRIC" id="fig|1409788.3.peg.1175"/>
<dbReference type="Proteomes" id="UP000036958">
    <property type="component" value="Unassembled WGS sequence"/>
</dbReference>
<feature type="active site" evidence="6">
    <location>
        <position position="489"/>
    </location>
</feature>
<evidence type="ECO:0000256" key="1">
    <source>
        <dbReference type="ARBA" id="ARBA00007072"/>
    </source>
</evidence>
<dbReference type="Pfam" id="PF02927">
    <property type="entry name" value="CelD_N"/>
    <property type="match status" value="1"/>
</dbReference>
<organism evidence="10 11">
    <name type="scientific">Sunxiuqinia dokdonensis</name>
    <dbReference type="NCBI Taxonomy" id="1409788"/>
    <lineage>
        <taxon>Bacteria</taxon>
        <taxon>Pseudomonadati</taxon>
        <taxon>Bacteroidota</taxon>
        <taxon>Bacteroidia</taxon>
        <taxon>Marinilabiliales</taxon>
        <taxon>Prolixibacteraceae</taxon>
        <taxon>Sunxiuqinia</taxon>
    </lineage>
</organism>
<evidence type="ECO:0000256" key="4">
    <source>
        <dbReference type="ARBA" id="ARBA00023295"/>
    </source>
</evidence>
<dbReference type="PANTHER" id="PTHR22298">
    <property type="entry name" value="ENDO-1,4-BETA-GLUCANASE"/>
    <property type="match status" value="1"/>
</dbReference>
<protein>
    <recommendedName>
        <fullName evidence="7">Endoglucanase</fullName>
        <ecNumber evidence="7">3.2.1.4</ecNumber>
    </recommendedName>
</protein>
<comment type="catalytic activity">
    <reaction evidence="7">
        <text>Endohydrolysis of (1-&gt;4)-beta-D-glucosidic linkages in cellulose, lichenin and cereal beta-D-glucans.</text>
        <dbReference type="EC" id="3.2.1.4"/>
    </reaction>
</comment>
<dbReference type="SUPFAM" id="SSF81296">
    <property type="entry name" value="E set domains"/>
    <property type="match status" value="1"/>
</dbReference>
<dbReference type="EC" id="3.2.1.4" evidence="7"/>
<evidence type="ECO:0000259" key="8">
    <source>
        <dbReference type="Pfam" id="PF00759"/>
    </source>
</evidence>
<dbReference type="RefSeq" id="WP_053180579.1">
    <property type="nucleotide sequence ID" value="NZ_LGIA01000051.1"/>
</dbReference>
<dbReference type="AlphaFoldDB" id="A0A0L8VC42"/>
<dbReference type="CDD" id="cd02850">
    <property type="entry name" value="E_set_Cellulase_N"/>
    <property type="match status" value="1"/>
</dbReference>